<feature type="domain" description="tRNA (32-2'-O)-methyltransferase regulator THADA-like TPR repeats region" evidence="5">
    <location>
        <begin position="460"/>
        <end position="666"/>
    </location>
</feature>
<dbReference type="Pfam" id="PF10350">
    <property type="entry name" value="DUF2428"/>
    <property type="match status" value="1"/>
</dbReference>
<dbReference type="GO" id="GO:0005829">
    <property type="term" value="C:cytosol"/>
    <property type="evidence" value="ECO:0007669"/>
    <property type="project" value="TreeGrafter"/>
</dbReference>
<evidence type="ECO:0000259" key="4">
    <source>
        <dbReference type="Pfam" id="PF10350"/>
    </source>
</evidence>
<dbReference type="PANTHER" id="PTHR14387:SF7">
    <property type="entry name" value="THYROID ADENOMA-ASSOCIATED PROTEIN"/>
    <property type="match status" value="1"/>
</dbReference>
<evidence type="ECO:0000313" key="8">
    <source>
        <dbReference type="RefSeq" id="XP_025409324.1"/>
    </source>
</evidence>
<comment type="similarity">
    <text evidence="1">Belongs to the THADA family.</text>
</comment>
<dbReference type="PANTHER" id="PTHR14387">
    <property type="entry name" value="THADA/DEATH RECEPTOR INTERACTING PROTEIN"/>
    <property type="match status" value="1"/>
</dbReference>
<protein>
    <recommendedName>
        <fullName evidence="3">tRNA (32-2'-O)-methyltransferase regulator THADA</fullName>
    </recommendedName>
</protein>
<dbReference type="OrthoDB" id="73997at2759"/>
<dbReference type="Proteomes" id="UP000694846">
    <property type="component" value="Unplaced"/>
</dbReference>
<keyword evidence="2" id="KW-0819">tRNA processing</keyword>
<dbReference type="InterPro" id="IPR056843">
    <property type="entry name" value="THADA-like_TPR"/>
</dbReference>
<evidence type="ECO:0000256" key="2">
    <source>
        <dbReference type="ARBA" id="ARBA00022694"/>
    </source>
</evidence>
<keyword evidence="7" id="KW-1185">Reference proteome</keyword>
<dbReference type="Pfam" id="PF25150">
    <property type="entry name" value="TPR_Trm732"/>
    <property type="match status" value="1"/>
</dbReference>
<gene>
    <name evidence="8" type="primary">LOC112682800</name>
</gene>
<organism evidence="7 8">
    <name type="scientific">Sipha flava</name>
    <name type="common">yellow sugarcane aphid</name>
    <dbReference type="NCBI Taxonomy" id="143950"/>
    <lineage>
        <taxon>Eukaryota</taxon>
        <taxon>Metazoa</taxon>
        <taxon>Ecdysozoa</taxon>
        <taxon>Arthropoda</taxon>
        <taxon>Hexapoda</taxon>
        <taxon>Insecta</taxon>
        <taxon>Pterygota</taxon>
        <taxon>Neoptera</taxon>
        <taxon>Paraneoptera</taxon>
        <taxon>Hemiptera</taxon>
        <taxon>Sternorrhyncha</taxon>
        <taxon>Aphidomorpha</taxon>
        <taxon>Aphidoidea</taxon>
        <taxon>Aphididae</taxon>
        <taxon>Sipha</taxon>
    </lineage>
</organism>
<reference evidence="8" key="1">
    <citation type="submission" date="2025-08" db="UniProtKB">
        <authorList>
            <consortium name="RefSeq"/>
        </authorList>
    </citation>
    <scope>IDENTIFICATION</scope>
    <source>
        <tissue evidence="8">Whole body</tissue>
    </source>
</reference>
<name>A0A8B8FEL7_9HEMI</name>
<sequence>MSSLKYRNVLNDFSELDNQLKINKSELIVQLNKILKTTGLKEKYAADLGIVNPPRLIAILKNVCEVCYSDKCQNEVAIGIIPFLVSMFTDHCFDDHVKNTLIKCIKSCPVKLQPQLFTVFSHKFITMMMFNSHDLRKTEHLFKIVNEYSELFPNCISTFILKIMMHLEIQFRVSLKILINESSPTHKAIAIRCIHQGFRLFLTTYNEHLFYENVNILTALLDCFFDLLNSDKLPMEVLFNCCLSIVYINKLPALEYLKFILRDFETRSCLGKLAFIAAMLNSFSSEELRSIEPNSGESICGILFNATIDSCAGDLNDCSKILSSSRVLLVLSKRLCANNEIYLKKHQLQCLISTVWIYLDYFMDTVRHMAKDTMMNIIKIKDENVLLEIFDRLSTSNIHSRAFINVLIILSNKVDVKTVMKCLPNGSEDILDLMSSNSSALTVFINLMVNHFKITDFKIWFDYWLLPLFKNTDKVNTKHFEKIITQAVSLTPTVSNHINDLNNQIELSLKIYLIYIKTEKYVYLTKNDNGDWMNETYYETLKKALHHKDENIQFMAVNLILDCQKKTQPFIKMELELMKYFITYNMKNEKPSIKETNLSLVKKILIRMNDSQFSVAVKNKKSLNASVTKCYTRFQHWFSNFCFQNLFSDANFSRRNFSLRSLRLIQTCLLPKGIIGLNKKENISLIFNCLWDTYEKNKILAKDILTHKCQDSMKLDVIVIEDILNKSMLLTLSNSPSDCITAGYLLETLIILNTRMPYEDFTFNILLDLNESVLQQLKIGKENLSLASATAPMYGSLHTIRHILNTLDWETVSEKKDWMSFMGFVSKFCLESIKLVTEIIIDSSPEGRILNNDSAISDYEVTSQMILVCGWRTAKEASLLLSDIVRISETRDTLKNPELIMHICQCLTLLLSETKHRGAFEQIFAAYSTVCSVMWKSSKHKIPQKLLEDIITGIETGSKNLFCSTRRSAGMPFMVQALICTNPDKWKVINFTMEKLLVICENKSTINNSENVVQVVHALNVLRVLFRCSELGDLVGPFISRAIHISIVLFNSSSWPVRNSSTLLLSALINRVFGVPRSSTELSWKNRMTGQVFFKSYPELYDTFLNEFKKFSPTDMRPSLYPTLLILSRLYQTQNKPSDSISQLESYIPYIFKCAQSPVMKTRMLAATSIAPQVTQFKLVEHLNITFNELTNKHLEENTIHGLLLQIFSLVENIPQPIFKQKELEKFTMDLIMKHNEFVKRSYVTQEIFLRCITRLWTQLNPLMNDSIEHLYTSTLESITKSVQFNVIGRSKYLESAVLFLFSVSLKTRTDFSVVSYNVIKNNMYCETIFEILSTILSKNPFELSDKLEQFKNVNWDRNILMKQFMANQSLIELICQQCTIIDSFIYMKYLVLSNFTPALNLYFKMYESIDSFLLKVFNLKKDTEIAQALLCVNRYLRHQESLKQSLIMNLTLVLENIYYAKRSDECKIVSVNIIVDNYYLIIKGLSLDPEIFLRMWTVILNYSEDNSEEVRTHVWCLVNKDTNCAKSYELLFDKFAEHFDQFPSAVLVALICWSYLDLQVPQIRPKYQIFEAGDTCEFKEHTIRYNLILDTIKRLTNNHPKSINLVINKCLQDWITEKWTSNFDVKPKAENLMNIGEFMTFAKNYYSKTSKLIQDNASSKTIGFFQKKTTQKC</sequence>
<accession>A0A8B8FEL7</accession>
<dbReference type="GeneID" id="112682800"/>
<dbReference type="GO" id="GO:0030488">
    <property type="term" value="P:tRNA methylation"/>
    <property type="evidence" value="ECO:0007669"/>
    <property type="project" value="TreeGrafter"/>
</dbReference>
<feature type="domain" description="tRNA (32-2'-O)-methyltransferase regulator THADA-like C-terminal TPR repeats region" evidence="6">
    <location>
        <begin position="1058"/>
        <end position="1209"/>
    </location>
</feature>
<dbReference type="InterPro" id="IPR051954">
    <property type="entry name" value="tRNA_methyltransferase_THADA"/>
</dbReference>
<evidence type="ECO:0000256" key="1">
    <source>
        <dbReference type="ARBA" id="ARBA00010409"/>
    </source>
</evidence>
<dbReference type="SUPFAM" id="SSF48371">
    <property type="entry name" value="ARM repeat"/>
    <property type="match status" value="2"/>
</dbReference>
<evidence type="ECO:0000313" key="7">
    <source>
        <dbReference type="Proteomes" id="UP000694846"/>
    </source>
</evidence>
<evidence type="ECO:0000259" key="5">
    <source>
        <dbReference type="Pfam" id="PF25150"/>
    </source>
</evidence>
<proteinExistence type="inferred from homology"/>
<evidence type="ECO:0000259" key="6">
    <source>
        <dbReference type="Pfam" id="PF25151"/>
    </source>
</evidence>
<dbReference type="InterPro" id="IPR019442">
    <property type="entry name" value="THADA/TRM732_DUF2428"/>
</dbReference>
<dbReference type="InterPro" id="IPR016024">
    <property type="entry name" value="ARM-type_fold"/>
</dbReference>
<feature type="domain" description="DUF2428" evidence="4">
    <location>
        <begin position="827"/>
        <end position="1055"/>
    </location>
</feature>
<evidence type="ECO:0000256" key="3">
    <source>
        <dbReference type="ARBA" id="ARBA00035698"/>
    </source>
</evidence>
<dbReference type="CTD" id="63892"/>
<dbReference type="InterPro" id="IPR056842">
    <property type="entry name" value="THADA-like_TPR_C"/>
</dbReference>
<dbReference type="RefSeq" id="XP_025409324.1">
    <property type="nucleotide sequence ID" value="XM_025553539.1"/>
</dbReference>
<dbReference type="Pfam" id="PF25151">
    <property type="entry name" value="TPR_Trm732_C"/>
    <property type="match status" value="1"/>
</dbReference>